<evidence type="ECO:0000256" key="4">
    <source>
        <dbReference type="SAM" id="Phobius"/>
    </source>
</evidence>
<dbReference type="Pfam" id="PF25954">
    <property type="entry name" value="Beta-barrel_RND_2"/>
    <property type="match status" value="1"/>
</dbReference>
<dbReference type="SUPFAM" id="SSF111369">
    <property type="entry name" value="HlyD-like secretion proteins"/>
    <property type="match status" value="1"/>
</dbReference>
<comment type="caution">
    <text evidence="11">The sequence shown here is derived from an EMBL/GenBank/DDBJ whole genome shotgun (WGS) entry which is preliminary data.</text>
</comment>
<dbReference type="InterPro" id="IPR058791">
    <property type="entry name" value="3HB_CusB"/>
</dbReference>
<feature type="region of interest" description="Disordered" evidence="3">
    <location>
        <begin position="408"/>
        <end position="432"/>
    </location>
</feature>
<sequence>MKATDKKIIIIASATLIIGLLMGWLLFGGNSVSHNDSKQVSSETTTETIWTCSMHPQIRQNEPGDCPICGMDLIPLEEEENEGIDPNAIRMSPTAMQLANVSTAIVEEMGTTKKIQLTGKVQTDERLVNSQASHIPGRIEKLLVNFTGEFVKKGQTIAYIYSPDLATAQEELLEAQKIADYQPELFDAAKGKLKNWKLSDRQIQHILSTGSTQTNFPIIADISGYITSKNVNLGDYVKRGEPIYEIANLSKVWILFDVYESEMSWIKKGDEVEFTIASLPGEVFNGTISFIDPVIDSKTRVAKARVEFNNKNGQLKPEMFASGIVKSTLPKQSNAIVVPKTAVMWTGKRSVVYVKSSSDKGVNFILREVTLGAALGDSYLVKDGLMKGEEIATNGTFSIDAAAQLAGKPSMMSPEDGTDIAEDNHESHSVSSISISSKAKKALQPLYTSYFEWKSALADDNFEEAKENAIGMKSALANIDMELFKDDAHHTWMTYQENIGENLEHVEHTKDIEALRKIFQPVSNAMIEMTTTFHPNDDVIYVQHCPMADNNNGADWLSKEEEILNPYFGDMMLNCGEVTQEIK</sequence>
<dbReference type="GO" id="GO:0046914">
    <property type="term" value="F:transition metal ion binding"/>
    <property type="evidence" value="ECO:0007669"/>
    <property type="project" value="TreeGrafter"/>
</dbReference>
<keyword evidence="4" id="KW-1133">Transmembrane helix</keyword>
<evidence type="ECO:0000259" key="7">
    <source>
        <dbReference type="Pfam" id="PF25869"/>
    </source>
</evidence>
<keyword evidence="12" id="KW-1185">Reference proteome</keyword>
<dbReference type="GO" id="GO:0016020">
    <property type="term" value="C:membrane"/>
    <property type="evidence" value="ECO:0007669"/>
    <property type="project" value="InterPro"/>
</dbReference>
<dbReference type="GO" id="GO:0030288">
    <property type="term" value="C:outer membrane-bounded periplasmic space"/>
    <property type="evidence" value="ECO:0007669"/>
    <property type="project" value="TreeGrafter"/>
</dbReference>
<dbReference type="AlphaFoldDB" id="A0A7L4UR72"/>
<dbReference type="GO" id="GO:0060003">
    <property type="term" value="P:copper ion export"/>
    <property type="evidence" value="ECO:0007669"/>
    <property type="project" value="TreeGrafter"/>
</dbReference>
<dbReference type="Proteomes" id="UP000251835">
    <property type="component" value="Unassembled WGS sequence"/>
</dbReference>
<feature type="domain" description="CusB-like beta-barrel" evidence="9">
    <location>
        <begin position="251"/>
        <end position="323"/>
    </location>
</feature>
<dbReference type="RefSeq" id="WP_116495509.1">
    <property type="nucleotide sequence ID" value="NZ_QENZ01000003.1"/>
</dbReference>
<dbReference type="InterPro" id="IPR006143">
    <property type="entry name" value="RND_pump_MFP"/>
</dbReference>
<dbReference type="PANTHER" id="PTHR30097:SF15">
    <property type="entry name" value="CATION EFFLUX SYSTEM PROTEIN CUSB"/>
    <property type="match status" value="1"/>
</dbReference>
<dbReference type="Gene3D" id="2.40.30.170">
    <property type="match status" value="1"/>
</dbReference>
<evidence type="ECO:0000256" key="1">
    <source>
        <dbReference type="ARBA" id="ARBA00009477"/>
    </source>
</evidence>
<evidence type="ECO:0000256" key="2">
    <source>
        <dbReference type="ARBA" id="ARBA00022448"/>
    </source>
</evidence>
<name>A0A7L4UR72_BALHA</name>
<evidence type="ECO:0000259" key="5">
    <source>
        <dbReference type="Pfam" id="PF11827"/>
    </source>
</evidence>
<dbReference type="InterPro" id="IPR021782">
    <property type="entry name" value="DUF3347"/>
</dbReference>
<dbReference type="InterPro" id="IPR058792">
    <property type="entry name" value="Beta-barrel_RND_2"/>
</dbReference>
<dbReference type="Gene3D" id="2.40.420.20">
    <property type="match status" value="1"/>
</dbReference>
<feature type="domain" description="CusB-like three alpha-helical bundle" evidence="7">
    <location>
        <begin position="164"/>
        <end position="214"/>
    </location>
</feature>
<dbReference type="Pfam" id="PF25919">
    <property type="entry name" value="BSH_CusB"/>
    <property type="match status" value="1"/>
</dbReference>
<evidence type="ECO:0000256" key="3">
    <source>
        <dbReference type="SAM" id="MobiDB-lite"/>
    </source>
</evidence>
<feature type="transmembrane region" description="Helical" evidence="4">
    <location>
        <begin position="7"/>
        <end position="27"/>
    </location>
</feature>
<evidence type="ECO:0000313" key="11">
    <source>
        <dbReference type="EMBL" id="PVX51941.1"/>
    </source>
</evidence>
<feature type="domain" description="Heavy metal binding" evidence="6">
    <location>
        <begin position="50"/>
        <end position="75"/>
    </location>
</feature>
<keyword evidence="2" id="KW-0813">Transport</keyword>
<dbReference type="InterPro" id="IPR051909">
    <property type="entry name" value="MFP_Cation_Efflux"/>
</dbReference>
<dbReference type="GO" id="GO:0015679">
    <property type="term" value="P:plasma membrane copper ion transport"/>
    <property type="evidence" value="ECO:0007669"/>
    <property type="project" value="TreeGrafter"/>
</dbReference>
<feature type="domain" description="CusB-like barrel-sandwich hybrid" evidence="8">
    <location>
        <begin position="135"/>
        <end position="247"/>
    </location>
</feature>
<evidence type="ECO:0000259" key="8">
    <source>
        <dbReference type="Pfam" id="PF25919"/>
    </source>
</evidence>
<dbReference type="NCBIfam" id="TIGR01730">
    <property type="entry name" value="RND_mfp"/>
    <property type="match status" value="1"/>
</dbReference>
<protein>
    <submittedName>
        <fullName evidence="11">Cu(I)/Ag(I) efflux system membrane fusion protein</fullName>
    </submittedName>
</protein>
<reference evidence="11 12" key="1">
    <citation type="submission" date="2018-05" db="EMBL/GenBank/DDBJ databases">
        <title>Genomic Encyclopedia of Type Strains, Phase IV (KMG-IV): sequencing the most valuable type-strain genomes for metagenomic binning, comparative biology and taxonomic classification.</title>
        <authorList>
            <person name="Goeker M."/>
        </authorList>
    </citation>
    <scope>NUCLEOTIDE SEQUENCE [LARGE SCALE GENOMIC DNA]</scope>
    <source>
        <strain evidence="11 12">DSM 28579</strain>
    </source>
</reference>
<feature type="domain" description="DUF3347" evidence="5">
    <location>
        <begin position="446"/>
        <end position="537"/>
    </location>
</feature>
<dbReference type="Pfam" id="PF11827">
    <property type="entry name" value="DUF3347"/>
    <property type="match status" value="1"/>
</dbReference>
<accession>A0A7L4UR72</accession>
<dbReference type="EMBL" id="QENZ01000003">
    <property type="protein sequence ID" value="PVX51941.1"/>
    <property type="molecule type" value="Genomic_DNA"/>
</dbReference>
<feature type="domain" description="CzcB-like C-terminal circularly permuted SH3-like" evidence="10">
    <location>
        <begin position="336"/>
        <end position="399"/>
    </location>
</feature>
<dbReference type="InterPro" id="IPR058649">
    <property type="entry name" value="CzcB_C"/>
</dbReference>
<dbReference type="PANTHER" id="PTHR30097">
    <property type="entry name" value="CATION EFFLUX SYSTEM PROTEIN CUSB"/>
    <property type="match status" value="1"/>
</dbReference>
<dbReference type="GO" id="GO:0022857">
    <property type="term" value="F:transmembrane transporter activity"/>
    <property type="evidence" value="ECO:0007669"/>
    <property type="project" value="InterPro"/>
</dbReference>
<dbReference type="OrthoDB" id="9806939at2"/>
<dbReference type="Pfam" id="PF19335">
    <property type="entry name" value="HMBD"/>
    <property type="match status" value="1"/>
</dbReference>
<dbReference type="InterPro" id="IPR045800">
    <property type="entry name" value="HMBD"/>
</dbReference>
<keyword evidence="4" id="KW-0812">Transmembrane</keyword>
<keyword evidence="4" id="KW-0472">Membrane</keyword>
<dbReference type="FunFam" id="2.40.30.170:FF:000010">
    <property type="entry name" value="Efflux RND transporter periplasmic adaptor subunit"/>
    <property type="match status" value="1"/>
</dbReference>
<dbReference type="Pfam" id="PF25975">
    <property type="entry name" value="CzcB_C"/>
    <property type="match status" value="1"/>
</dbReference>
<evidence type="ECO:0000259" key="9">
    <source>
        <dbReference type="Pfam" id="PF25954"/>
    </source>
</evidence>
<evidence type="ECO:0000259" key="10">
    <source>
        <dbReference type="Pfam" id="PF25975"/>
    </source>
</evidence>
<dbReference type="InterPro" id="IPR058790">
    <property type="entry name" value="BSH_CusB"/>
</dbReference>
<comment type="similarity">
    <text evidence="1">Belongs to the membrane fusion protein (MFP) (TC 8.A.1) family.</text>
</comment>
<organism evidence="11 12">
    <name type="scientific">Balneicella halophila</name>
    <dbReference type="NCBI Taxonomy" id="1537566"/>
    <lineage>
        <taxon>Bacteria</taxon>
        <taxon>Pseudomonadati</taxon>
        <taxon>Bacteroidota</taxon>
        <taxon>Bacteroidia</taxon>
        <taxon>Bacteroidales</taxon>
        <taxon>Balneicellaceae</taxon>
        <taxon>Balneicella</taxon>
    </lineage>
</organism>
<evidence type="ECO:0000259" key="6">
    <source>
        <dbReference type="Pfam" id="PF19335"/>
    </source>
</evidence>
<evidence type="ECO:0000313" key="12">
    <source>
        <dbReference type="Proteomes" id="UP000251835"/>
    </source>
</evidence>
<dbReference type="Pfam" id="PF25869">
    <property type="entry name" value="3HB_CusB"/>
    <property type="match status" value="1"/>
</dbReference>
<gene>
    <name evidence="11" type="ORF">C7377_0235</name>
</gene>
<proteinExistence type="inferred from homology"/>